<dbReference type="SUPFAM" id="SSF88659">
    <property type="entry name" value="Sigma3 and sigma4 domains of RNA polymerase sigma factors"/>
    <property type="match status" value="1"/>
</dbReference>
<evidence type="ECO:0000256" key="2">
    <source>
        <dbReference type="ARBA" id="ARBA00023015"/>
    </source>
</evidence>
<evidence type="ECO:0000256" key="3">
    <source>
        <dbReference type="ARBA" id="ARBA00023082"/>
    </source>
</evidence>
<dbReference type="Pfam" id="PF08281">
    <property type="entry name" value="Sigma70_r4_2"/>
    <property type="match status" value="1"/>
</dbReference>
<keyword evidence="3" id="KW-0731">Sigma factor</keyword>
<name>A0A1G8G2V6_9SPHI</name>
<evidence type="ECO:0000259" key="6">
    <source>
        <dbReference type="Pfam" id="PF08281"/>
    </source>
</evidence>
<comment type="similarity">
    <text evidence="1">Belongs to the sigma-70 factor family. ECF subfamily.</text>
</comment>
<dbReference type="Proteomes" id="UP000199705">
    <property type="component" value="Unassembled WGS sequence"/>
</dbReference>
<evidence type="ECO:0000313" key="7">
    <source>
        <dbReference type="EMBL" id="SDH88620.1"/>
    </source>
</evidence>
<protein>
    <submittedName>
        <fullName evidence="7">RNA polymerase sigma-70 factor, ECF subfamily</fullName>
    </submittedName>
</protein>
<dbReference type="AlphaFoldDB" id="A0A1G8G2V6"/>
<dbReference type="GO" id="GO:0016987">
    <property type="term" value="F:sigma factor activity"/>
    <property type="evidence" value="ECO:0007669"/>
    <property type="project" value="UniProtKB-KW"/>
</dbReference>
<dbReference type="PANTHER" id="PTHR43133:SF46">
    <property type="entry name" value="RNA POLYMERASE SIGMA-70 FACTOR ECF SUBFAMILY"/>
    <property type="match status" value="1"/>
</dbReference>
<reference evidence="8" key="1">
    <citation type="submission" date="2016-10" db="EMBL/GenBank/DDBJ databases">
        <authorList>
            <person name="Varghese N."/>
            <person name="Submissions S."/>
        </authorList>
    </citation>
    <scope>NUCLEOTIDE SEQUENCE [LARGE SCALE GENOMIC DNA]</scope>
    <source>
        <strain evidence="8">Gh-67</strain>
    </source>
</reference>
<dbReference type="NCBIfam" id="TIGR02937">
    <property type="entry name" value="sigma70-ECF"/>
    <property type="match status" value="1"/>
</dbReference>
<feature type="domain" description="RNA polymerase sigma factor 70 region 4 type 2" evidence="6">
    <location>
        <begin position="125"/>
        <end position="175"/>
    </location>
</feature>
<dbReference type="GO" id="GO:0006352">
    <property type="term" value="P:DNA-templated transcription initiation"/>
    <property type="evidence" value="ECO:0007669"/>
    <property type="project" value="InterPro"/>
</dbReference>
<evidence type="ECO:0000313" key="8">
    <source>
        <dbReference type="Proteomes" id="UP000199705"/>
    </source>
</evidence>
<evidence type="ECO:0000256" key="1">
    <source>
        <dbReference type="ARBA" id="ARBA00010641"/>
    </source>
</evidence>
<feature type="domain" description="RNA polymerase sigma-70 region 2" evidence="5">
    <location>
        <begin position="29"/>
        <end position="90"/>
    </location>
</feature>
<dbReference type="RefSeq" id="WP_091172259.1">
    <property type="nucleotide sequence ID" value="NZ_FNCG01000013.1"/>
</dbReference>
<dbReference type="InterPro" id="IPR013325">
    <property type="entry name" value="RNA_pol_sigma_r2"/>
</dbReference>
<dbReference type="STRING" id="551996.SAMN05192573_113146"/>
<evidence type="ECO:0000259" key="5">
    <source>
        <dbReference type="Pfam" id="PF04542"/>
    </source>
</evidence>
<dbReference type="CDD" id="cd06171">
    <property type="entry name" value="Sigma70_r4"/>
    <property type="match status" value="1"/>
</dbReference>
<keyword evidence="4" id="KW-0804">Transcription</keyword>
<organism evidence="7 8">
    <name type="scientific">Mucilaginibacter gossypii</name>
    <dbReference type="NCBI Taxonomy" id="551996"/>
    <lineage>
        <taxon>Bacteria</taxon>
        <taxon>Pseudomonadati</taxon>
        <taxon>Bacteroidota</taxon>
        <taxon>Sphingobacteriia</taxon>
        <taxon>Sphingobacteriales</taxon>
        <taxon>Sphingobacteriaceae</taxon>
        <taxon>Mucilaginibacter</taxon>
    </lineage>
</organism>
<dbReference type="InterPro" id="IPR013249">
    <property type="entry name" value="RNA_pol_sigma70_r4_t2"/>
</dbReference>
<dbReference type="EMBL" id="FNCG01000013">
    <property type="protein sequence ID" value="SDH88620.1"/>
    <property type="molecule type" value="Genomic_DNA"/>
</dbReference>
<dbReference type="SUPFAM" id="SSF88946">
    <property type="entry name" value="Sigma2 domain of RNA polymerase sigma factors"/>
    <property type="match status" value="1"/>
</dbReference>
<dbReference type="PANTHER" id="PTHR43133">
    <property type="entry name" value="RNA POLYMERASE ECF-TYPE SIGMA FACTO"/>
    <property type="match status" value="1"/>
</dbReference>
<dbReference type="Gene3D" id="1.10.10.10">
    <property type="entry name" value="Winged helix-like DNA-binding domain superfamily/Winged helix DNA-binding domain"/>
    <property type="match status" value="1"/>
</dbReference>
<dbReference type="Pfam" id="PF04542">
    <property type="entry name" value="Sigma70_r2"/>
    <property type="match status" value="1"/>
</dbReference>
<evidence type="ECO:0000256" key="4">
    <source>
        <dbReference type="ARBA" id="ARBA00023163"/>
    </source>
</evidence>
<gene>
    <name evidence="7" type="ORF">SAMN05192573_113146</name>
</gene>
<dbReference type="InterPro" id="IPR036388">
    <property type="entry name" value="WH-like_DNA-bd_sf"/>
</dbReference>
<keyword evidence="8" id="KW-1185">Reference proteome</keyword>
<sequence>MNNCNQLTTWWEEALHGNVKSFGRIHDELYSGLYFYLYKIIKDEDAAQDVLQELFIKMWERRITFGPIKNVKYYFFKSARSLAINFLKASRPEFVGLSASHDIDIVFSREDVLVLEETGREVEHMLALALNTLPRRQKEMIFLRYFDNWNYDQIAEVTGLQYQSVVNHVHRGINQLRIKLSEGSKIATTELVLS</sequence>
<dbReference type="InterPro" id="IPR039425">
    <property type="entry name" value="RNA_pol_sigma-70-like"/>
</dbReference>
<keyword evidence="2" id="KW-0805">Transcription regulation</keyword>
<dbReference type="Gene3D" id="1.10.1740.10">
    <property type="match status" value="1"/>
</dbReference>
<proteinExistence type="inferred from homology"/>
<dbReference type="GO" id="GO:0003677">
    <property type="term" value="F:DNA binding"/>
    <property type="evidence" value="ECO:0007669"/>
    <property type="project" value="InterPro"/>
</dbReference>
<dbReference type="InterPro" id="IPR007627">
    <property type="entry name" value="RNA_pol_sigma70_r2"/>
</dbReference>
<dbReference type="InterPro" id="IPR013324">
    <property type="entry name" value="RNA_pol_sigma_r3/r4-like"/>
</dbReference>
<dbReference type="InterPro" id="IPR014284">
    <property type="entry name" value="RNA_pol_sigma-70_dom"/>
</dbReference>
<accession>A0A1G8G2V6</accession>